<dbReference type="OrthoDB" id="1682025at2759"/>
<evidence type="ECO:0000256" key="1">
    <source>
        <dbReference type="SAM" id="MobiDB-lite"/>
    </source>
</evidence>
<organism evidence="3 5">
    <name type="scientific">Vanilla planifolia</name>
    <name type="common">Vanilla</name>
    <dbReference type="NCBI Taxonomy" id="51239"/>
    <lineage>
        <taxon>Eukaryota</taxon>
        <taxon>Viridiplantae</taxon>
        <taxon>Streptophyta</taxon>
        <taxon>Embryophyta</taxon>
        <taxon>Tracheophyta</taxon>
        <taxon>Spermatophyta</taxon>
        <taxon>Magnoliopsida</taxon>
        <taxon>Liliopsida</taxon>
        <taxon>Asparagales</taxon>
        <taxon>Orchidaceae</taxon>
        <taxon>Vanilloideae</taxon>
        <taxon>Vanilleae</taxon>
        <taxon>Vanilla</taxon>
    </lineage>
</organism>
<dbReference type="Proteomes" id="UP000639772">
    <property type="component" value="Chromosome 12"/>
</dbReference>
<reference evidence="4 5" key="1">
    <citation type="journal article" date="2020" name="Nat. Food">
        <title>A phased Vanilla planifolia genome enables genetic improvement of flavour and production.</title>
        <authorList>
            <person name="Hasing T."/>
            <person name="Tang H."/>
            <person name="Brym M."/>
            <person name="Khazi F."/>
            <person name="Huang T."/>
            <person name="Chambers A.H."/>
        </authorList>
    </citation>
    <scope>NUCLEOTIDE SEQUENCE [LARGE SCALE GENOMIC DNA]</scope>
    <source>
        <tissue evidence="3">Leaf</tissue>
    </source>
</reference>
<evidence type="ECO:0000313" key="5">
    <source>
        <dbReference type="Proteomes" id="UP000639772"/>
    </source>
</evidence>
<dbReference type="Proteomes" id="UP000636800">
    <property type="component" value="Chromosome 12"/>
</dbReference>
<feature type="region of interest" description="Disordered" evidence="1">
    <location>
        <begin position="30"/>
        <end position="93"/>
    </location>
</feature>
<sequence>MAFDPPLSTFSAPHGGKEDHRFVLSSLLSQMESSEKGKHRAEGREEKITQREEMEVRFANPWNAPSAMASARQVPTGPDPIHHRGAPPSHHSL</sequence>
<comment type="caution">
    <text evidence="3">The sequence shown here is derived from an EMBL/GenBank/DDBJ whole genome shotgun (WGS) entry which is preliminary data.</text>
</comment>
<dbReference type="EMBL" id="JADCNL010000012">
    <property type="protein sequence ID" value="KAG0457628.1"/>
    <property type="molecule type" value="Genomic_DNA"/>
</dbReference>
<name>A0A835PSA3_VANPL</name>
<protein>
    <submittedName>
        <fullName evidence="3">Uncharacterized protein</fullName>
    </submittedName>
</protein>
<dbReference type="EMBL" id="JADCNM010000012">
    <property type="protein sequence ID" value="KAG0459366.1"/>
    <property type="molecule type" value="Genomic_DNA"/>
</dbReference>
<accession>A0A835PSA3</accession>
<evidence type="ECO:0000313" key="4">
    <source>
        <dbReference type="Proteomes" id="UP000636800"/>
    </source>
</evidence>
<dbReference type="AlphaFoldDB" id="A0A835PSA3"/>
<gene>
    <name evidence="3" type="ORF">HPP92_022494</name>
    <name evidence="2" type="ORF">HPP92_022785</name>
</gene>
<evidence type="ECO:0000313" key="3">
    <source>
        <dbReference type="EMBL" id="KAG0459366.1"/>
    </source>
</evidence>
<evidence type="ECO:0000313" key="2">
    <source>
        <dbReference type="EMBL" id="KAG0457628.1"/>
    </source>
</evidence>
<keyword evidence="4" id="KW-1185">Reference proteome</keyword>
<proteinExistence type="predicted"/>
<feature type="compositionally biased region" description="Basic and acidic residues" evidence="1">
    <location>
        <begin position="33"/>
        <end position="56"/>
    </location>
</feature>